<evidence type="ECO:0000313" key="2">
    <source>
        <dbReference type="RefSeq" id="XP_028154994.1"/>
    </source>
</evidence>
<reference evidence="2" key="1">
    <citation type="submission" date="2025-08" db="UniProtKB">
        <authorList>
            <consortium name="RefSeq"/>
        </authorList>
    </citation>
    <scope>IDENTIFICATION</scope>
    <source>
        <tissue evidence="2">Whole insect</tissue>
    </source>
</reference>
<feature type="non-terminal residue" evidence="2">
    <location>
        <position position="133"/>
    </location>
</feature>
<dbReference type="InterPro" id="IPR011666">
    <property type="entry name" value="DUF1604"/>
</dbReference>
<feature type="domain" description="G patch" evidence="1">
    <location>
        <begin position="31"/>
        <end position="113"/>
    </location>
</feature>
<evidence type="ECO:0000259" key="1">
    <source>
        <dbReference type="Pfam" id="PF07713"/>
    </source>
</evidence>
<dbReference type="InParanoid" id="A0A6P7H067"/>
<protein>
    <submittedName>
        <fullName evidence="2">G patch domain-containing protein 1 homolog</fullName>
    </submittedName>
</protein>
<proteinExistence type="predicted"/>
<dbReference type="RefSeq" id="XP_028154994.1">
    <property type="nucleotide sequence ID" value="XM_028299193.1"/>
</dbReference>
<accession>A0A6P7H067</accession>
<organism evidence="2">
    <name type="scientific">Diabrotica virgifera virgifera</name>
    <name type="common">western corn rootworm</name>
    <dbReference type="NCBI Taxonomy" id="50390"/>
    <lineage>
        <taxon>Eukaryota</taxon>
        <taxon>Metazoa</taxon>
        <taxon>Ecdysozoa</taxon>
        <taxon>Arthropoda</taxon>
        <taxon>Hexapoda</taxon>
        <taxon>Insecta</taxon>
        <taxon>Pterygota</taxon>
        <taxon>Neoptera</taxon>
        <taxon>Endopterygota</taxon>
        <taxon>Coleoptera</taxon>
        <taxon>Polyphaga</taxon>
        <taxon>Cucujiformia</taxon>
        <taxon>Chrysomeloidea</taxon>
        <taxon>Chrysomelidae</taxon>
        <taxon>Galerucinae</taxon>
        <taxon>Diabroticina</taxon>
        <taxon>Diabroticites</taxon>
        <taxon>Diabrotica</taxon>
    </lineage>
</organism>
<dbReference type="GO" id="GO:0003723">
    <property type="term" value="F:RNA binding"/>
    <property type="evidence" value="ECO:0007669"/>
    <property type="project" value="TreeGrafter"/>
</dbReference>
<sequence>MSDEEEEHFCFFGTPLEQYDEDSFPKKKPISVEEQIATDAQGRRRFHGAFTGGFSAGFFNTVGSLEGWTPSEFKSTRQDKGRNVIQKPEDFMDQEDLDEHGIAPQRIRATTDYSTSKKRKKKVSFYTASFFGK</sequence>
<name>A0A6P7H067_DIAVI</name>
<dbReference type="PANTHER" id="PTHR13384">
    <property type="entry name" value="G PATCH DOMAIN-CONTAINING PROTEIN 1"/>
    <property type="match status" value="1"/>
</dbReference>
<dbReference type="Pfam" id="PF07713">
    <property type="entry name" value="DUF1604"/>
    <property type="match status" value="1"/>
</dbReference>
<dbReference type="GO" id="GO:0005634">
    <property type="term" value="C:nucleus"/>
    <property type="evidence" value="ECO:0007669"/>
    <property type="project" value="TreeGrafter"/>
</dbReference>
<dbReference type="PANTHER" id="PTHR13384:SF19">
    <property type="entry name" value="G PATCH DOMAIN-CONTAINING PROTEIN 1"/>
    <property type="match status" value="1"/>
</dbReference>
<dbReference type="GO" id="GO:0006397">
    <property type="term" value="P:mRNA processing"/>
    <property type="evidence" value="ECO:0007669"/>
    <property type="project" value="InterPro"/>
</dbReference>
<gene>
    <name evidence="2" type="primary">LOC114348678</name>
</gene>
<dbReference type="AlphaFoldDB" id="A0A6P7H067"/>